<dbReference type="GO" id="GO:0047527">
    <property type="term" value="F:2,3-dihydroxybenzoate-serine ligase activity"/>
    <property type="evidence" value="ECO:0007669"/>
    <property type="project" value="TreeGrafter"/>
</dbReference>
<dbReference type="CDD" id="cd05930">
    <property type="entry name" value="A_NRPS"/>
    <property type="match status" value="1"/>
</dbReference>
<dbReference type="SUPFAM" id="SSF56801">
    <property type="entry name" value="Acetyl-CoA synthetase-like"/>
    <property type="match status" value="1"/>
</dbReference>
<evidence type="ECO:0000256" key="5">
    <source>
        <dbReference type="SAM" id="MobiDB-lite"/>
    </source>
</evidence>
<evidence type="ECO:0000313" key="8">
    <source>
        <dbReference type="Proteomes" id="UP000195437"/>
    </source>
</evidence>
<dbReference type="PROSITE" id="PS50075">
    <property type="entry name" value="CARRIER"/>
    <property type="match status" value="1"/>
</dbReference>
<dbReference type="GO" id="GO:0009366">
    <property type="term" value="C:enterobactin synthetase complex"/>
    <property type="evidence" value="ECO:0007669"/>
    <property type="project" value="TreeGrafter"/>
</dbReference>
<dbReference type="PANTHER" id="PTHR45527">
    <property type="entry name" value="NONRIBOSOMAL PEPTIDE SYNTHETASE"/>
    <property type="match status" value="1"/>
</dbReference>
<organism evidence="7 8">
    <name type="scientific">Tumebacillus avium</name>
    <dbReference type="NCBI Taxonomy" id="1903704"/>
    <lineage>
        <taxon>Bacteria</taxon>
        <taxon>Bacillati</taxon>
        <taxon>Bacillota</taxon>
        <taxon>Bacilli</taxon>
        <taxon>Bacillales</taxon>
        <taxon>Alicyclobacillaceae</taxon>
        <taxon>Tumebacillus</taxon>
    </lineage>
</organism>
<dbReference type="Pfam" id="PF00501">
    <property type="entry name" value="AMP-binding"/>
    <property type="match status" value="1"/>
</dbReference>
<dbReference type="FunFam" id="1.10.1200.10:FF:000016">
    <property type="entry name" value="Non-ribosomal peptide synthase"/>
    <property type="match status" value="1"/>
</dbReference>
<dbReference type="SUPFAM" id="SSF52777">
    <property type="entry name" value="CoA-dependent acyltransferases"/>
    <property type="match status" value="2"/>
</dbReference>
<feature type="region of interest" description="Disordered" evidence="5">
    <location>
        <begin position="1070"/>
        <end position="1095"/>
    </location>
</feature>
<dbReference type="GO" id="GO:0009239">
    <property type="term" value="P:enterobactin biosynthetic process"/>
    <property type="evidence" value="ECO:0007669"/>
    <property type="project" value="TreeGrafter"/>
</dbReference>
<dbReference type="SUPFAM" id="SSF47336">
    <property type="entry name" value="ACP-like"/>
    <property type="match status" value="1"/>
</dbReference>
<dbReference type="FunFam" id="3.30.300.30:FF:000010">
    <property type="entry name" value="Enterobactin synthetase component F"/>
    <property type="match status" value="1"/>
</dbReference>
<keyword evidence="3" id="KW-0596">Phosphopantetheine</keyword>
<dbReference type="Proteomes" id="UP000195437">
    <property type="component" value="Chromosome"/>
</dbReference>
<dbReference type="Pfam" id="PF00668">
    <property type="entry name" value="Condensation"/>
    <property type="match status" value="1"/>
</dbReference>
<evidence type="ECO:0000256" key="1">
    <source>
        <dbReference type="ARBA" id="ARBA00001957"/>
    </source>
</evidence>
<evidence type="ECO:0000256" key="2">
    <source>
        <dbReference type="ARBA" id="ARBA00006432"/>
    </source>
</evidence>
<evidence type="ECO:0000313" key="7">
    <source>
        <dbReference type="EMBL" id="ARU63612.1"/>
    </source>
</evidence>
<comment type="similarity">
    <text evidence="2">Belongs to the ATP-dependent AMP-binding enzyme family.</text>
</comment>
<dbReference type="Gene3D" id="1.10.1200.10">
    <property type="entry name" value="ACP-like"/>
    <property type="match status" value="1"/>
</dbReference>
<dbReference type="FunFam" id="3.30.559.30:FF:000001">
    <property type="entry name" value="Non-ribosomal peptide synthetase"/>
    <property type="match status" value="1"/>
</dbReference>
<reference evidence="8" key="1">
    <citation type="submission" date="2017-05" db="EMBL/GenBank/DDBJ databases">
        <authorList>
            <person name="Sung H."/>
        </authorList>
    </citation>
    <scope>NUCLEOTIDE SEQUENCE [LARGE SCALE GENOMIC DNA]</scope>
    <source>
        <strain evidence="8">AR23208</strain>
    </source>
</reference>
<dbReference type="Gene3D" id="3.30.559.10">
    <property type="entry name" value="Chloramphenicol acetyltransferase-like domain"/>
    <property type="match status" value="1"/>
</dbReference>
<dbReference type="GO" id="GO:0031177">
    <property type="term" value="F:phosphopantetheine binding"/>
    <property type="evidence" value="ECO:0007669"/>
    <property type="project" value="InterPro"/>
</dbReference>
<dbReference type="GO" id="GO:0043041">
    <property type="term" value="P:amino acid activation for nonribosomal peptide biosynthetic process"/>
    <property type="evidence" value="ECO:0007669"/>
    <property type="project" value="TreeGrafter"/>
</dbReference>
<evidence type="ECO:0000256" key="4">
    <source>
        <dbReference type="ARBA" id="ARBA00022553"/>
    </source>
</evidence>
<dbReference type="InterPro" id="IPR020806">
    <property type="entry name" value="PKS_PP-bd"/>
</dbReference>
<dbReference type="KEGG" id="tum:CBW65_23300"/>
<dbReference type="OrthoDB" id="2378884at2"/>
<evidence type="ECO:0000259" key="6">
    <source>
        <dbReference type="PROSITE" id="PS50075"/>
    </source>
</evidence>
<dbReference type="InterPro" id="IPR009081">
    <property type="entry name" value="PP-bd_ACP"/>
</dbReference>
<dbReference type="InterPro" id="IPR010071">
    <property type="entry name" value="AA_adenyl_dom"/>
</dbReference>
<dbReference type="InterPro" id="IPR025110">
    <property type="entry name" value="AMP-bd_C"/>
</dbReference>
<dbReference type="Gene3D" id="3.30.300.30">
    <property type="match status" value="1"/>
</dbReference>
<dbReference type="FunFam" id="3.40.50.12780:FF:000012">
    <property type="entry name" value="Non-ribosomal peptide synthetase"/>
    <property type="match status" value="1"/>
</dbReference>
<dbReference type="Pfam" id="PF00550">
    <property type="entry name" value="PP-binding"/>
    <property type="match status" value="1"/>
</dbReference>
<dbReference type="EMBL" id="CP021434">
    <property type="protein sequence ID" value="ARU63612.1"/>
    <property type="molecule type" value="Genomic_DNA"/>
</dbReference>
<dbReference type="NCBIfam" id="TIGR01733">
    <property type="entry name" value="AA-adenyl-dom"/>
    <property type="match status" value="1"/>
</dbReference>
<dbReference type="FunFam" id="2.30.38.10:FF:000001">
    <property type="entry name" value="Non-ribosomal peptide synthetase PvdI"/>
    <property type="match status" value="1"/>
</dbReference>
<dbReference type="SMART" id="SM00823">
    <property type="entry name" value="PKS_PP"/>
    <property type="match status" value="1"/>
</dbReference>
<dbReference type="PANTHER" id="PTHR45527:SF1">
    <property type="entry name" value="FATTY ACID SYNTHASE"/>
    <property type="match status" value="1"/>
</dbReference>
<dbReference type="GO" id="GO:0005829">
    <property type="term" value="C:cytosol"/>
    <property type="evidence" value="ECO:0007669"/>
    <property type="project" value="TreeGrafter"/>
</dbReference>
<dbReference type="GO" id="GO:0008610">
    <property type="term" value="P:lipid biosynthetic process"/>
    <property type="evidence" value="ECO:0007669"/>
    <property type="project" value="UniProtKB-ARBA"/>
</dbReference>
<protein>
    <recommendedName>
        <fullName evidence="6">Carrier domain-containing protein</fullName>
    </recommendedName>
</protein>
<dbReference type="Gene3D" id="3.40.50.980">
    <property type="match status" value="2"/>
</dbReference>
<sequence>MFRLTDTQKELLVKEEGVYLFPLSYAQQRLWFLDQFMPGNPAYNISTAVRLHGTLHRDALLQALREIAARHETLVTSFREVDGAPMQVIDPSVTLDLPSIDLSVYGADEQGAQVAARIAEQAQEPFDLRSAPLLRLSLLKLSAAEHVLLLTMHHIISDGWSMNVLIHELSLLYNSAISGEAAVLPELAIQYADFGDWQREYLDSGVLTEQLGYWREKLSGKLPVLQLPTDRKRPLVQSHRGAMETFLVPAELADQLRALSQREGVSLFMTLLAAYKTLLFRYTGQTDQLVGTPIAGRTREEIEPLIGFFVNTLVMRTELSGSTSFRELLQAVKDTAFEAYAHQDVPFEKLVEELAPERNLSHTPLFQVMFNLQNASVEGLSLSGLTLEAIDADTGTASFDLTLGMTEGKAGITGRFEYSTDLFDRATITRMVTHFLTLLEAAAGSPDTELGALPLLTAEERTLVVETYNSKRIEVPVELCMHQLFERQAERTPDAVAVEYLDEKLTYAELNARANRLAHYLQEQGIGPEKLVGLCINRSLELVVGLLGIQKAGGAFLPLDPEYPPERLRYLLEDAGVKVLLTESQLLPQLPEHSAHTVCFDTDAEQINAYSAQNCKSGVRPDNLAYVIYTSGSTGAPKGAMLEHRNGVSHHFGVIDRYNVKASDRVVQFTSISFDVTVEEIFPTLAAGATVVLRPNKKLMASDEFLAWLTEQQITKFNPPTAYMHAFLQDLAEQKLTLPPTLRLLIAGGERAMPSMVRAWREVSTGHNNLYNGYGPTETTVTATVYNEELPDDDIPIGRPVANTQSYVLDDRLQPVPIGVPGELYIGGDNVGRGYLGRPELTAERYLPNPFRPGERIYKTGDIVRFRADGNLLFLGRSDGQVKIRGYRIELGEVENVLCEVPGVREGVVIDREDSPGQKYLAAYVTLSDADLTASDLRKGLAERLPDYMIPSVFVVLDALPMTPNGKVNRQALPMPDSGRPELGTAYIAPKTELEVALADIWQEVLGVSRVGVHDNFFELGGGSLLILQVHRKLKERLGLETSVVQLFQYPTVGALAKFLGDAGDETSVRLGQDRADRRKDLKSRRAARTKNRRD</sequence>
<dbReference type="InterPro" id="IPR023213">
    <property type="entry name" value="CAT-like_dom_sf"/>
</dbReference>
<name>A0A1Y0ISI9_9BACL</name>
<dbReference type="InterPro" id="IPR036736">
    <property type="entry name" value="ACP-like_sf"/>
</dbReference>
<dbReference type="CDD" id="cd19531">
    <property type="entry name" value="LCL_NRPS-like"/>
    <property type="match status" value="1"/>
</dbReference>
<evidence type="ECO:0000256" key="3">
    <source>
        <dbReference type="ARBA" id="ARBA00022450"/>
    </source>
</evidence>
<dbReference type="InterPro" id="IPR020845">
    <property type="entry name" value="AMP-binding_CS"/>
</dbReference>
<feature type="domain" description="Carrier" evidence="6">
    <location>
        <begin position="989"/>
        <end position="1064"/>
    </location>
</feature>
<keyword evidence="8" id="KW-1185">Reference proteome</keyword>
<dbReference type="GO" id="GO:0072330">
    <property type="term" value="P:monocarboxylic acid biosynthetic process"/>
    <property type="evidence" value="ECO:0007669"/>
    <property type="project" value="UniProtKB-ARBA"/>
</dbReference>
<comment type="cofactor">
    <cofactor evidence="1">
        <name>pantetheine 4'-phosphate</name>
        <dbReference type="ChEBI" id="CHEBI:47942"/>
    </cofactor>
</comment>
<dbReference type="Gene3D" id="3.30.559.30">
    <property type="entry name" value="Nonribosomal peptide synthetase, condensation domain"/>
    <property type="match status" value="1"/>
</dbReference>
<dbReference type="InterPro" id="IPR045851">
    <property type="entry name" value="AMP-bd_C_sf"/>
</dbReference>
<dbReference type="InterPro" id="IPR000873">
    <property type="entry name" value="AMP-dep_synth/lig_dom"/>
</dbReference>
<keyword evidence="4" id="KW-0597">Phosphoprotein</keyword>
<proteinExistence type="inferred from homology"/>
<gene>
    <name evidence="7" type="ORF">CBW65_23300</name>
</gene>
<accession>A0A1Y0ISI9</accession>
<dbReference type="FunFam" id="3.40.50.980:FF:000001">
    <property type="entry name" value="Non-ribosomal peptide synthetase"/>
    <property type="match status" value="1"/>
</dbReference>
<dbReference type="FunFam" id="3.30.559.10:FF:000012">
    <property type="entry name" value="Non-ribosomal peptide synthetase"/>
    <property type="match status" value="1"/>
</dbReference>
<dbReference type="Gene3D" id="2.30.38.10">
    <property type="entry name" value="Luciferase, Domain 3"/>
    <property type="match status" value="1"/>
</dbReference>
<dbReference type="Pfam" id="PF13193">
    <property type="entry name" value="AMP-binding_C"/>
    <property type="match status" value="1"/>
</dbReference>
<feature type="compositionally biased region" description="Basic residues" evidence="5">
    <location>
        <begin position="1081"/>
        <end position="1095"/>
    </location>
</feature>
<dbReference type="AlphaFoldDB" id="A0A1Y0ISI9"/>
<dbReference type="PROSITE" id="PS00455">
    <property type="entry name" value="AMP_BINDING"/>
    <property type="match status" value="1"/>
</dbReference>
<dbReference type="InterPro" id="IPR001242">
    <property type="entry name" value="Condensation_dom"/>
</dbReference>